<feature type="repeat" description="CXXCXGXG motif" evidence="11">
    <location>
        <begin position="205"/>
        <end position="212"/>
    </location>
</feature>
<dbReference type="GO" id="GO:0031072">
    <property type="term" value="F:heat shock protein binding"/>
    <property type="evidence" value="ECO:0007669"/>
    <property type="project" value="InterPro"/>
</dbReference>
<evidence type="ECO:0000256" key="13">
    <source>
        <dbReference type="SAM" id="MobiDB-lite"/>
    </source>
</evidence>
<dbReference type="PROSITE" id="PS50076">
    <property type="entry name" value="DNAJ_2"/>
    <property type="match status" value="1"/>
</dbReference>
<dbReference type="Proteomes" id="UP000032360">
    <property type="component" value="Unassembled WGS sequence"/>
</dbReference>
<dbReference type="Gene3D" id="2.10.230.10">
    <property type="entry name" value="Heat shock protein DnaJ, cysteine-rich domain"/>
    <property type="match status" value="1"/>
</dbReference>
<dbReference type="SMART" id="SM00271">
    <property type="entry name" value="DnaJ"/>
    <property type="match status" value="1"/>
</dbReference>
<comment type="subcellular location">
    <subcellularLocation>
        <location evidence="11">Cytoplasm</location>
    </subcellularLocation>
</comment>
<evidence type="ECO:0000256" key="6">
    <source>
        <dbReference type="ARBA" id="ARBA00022833"/>
    </source>
</evidence>
<keyword evidence="5 11" id="KW-0863">Zinc-finger</keyword>
<dbReference type="Pfam" id="PF00226">
    <property type="entry name" value="DnaJ"/>
    <property type="match status" value="1"/>
</dbReference>
<dbReference type="PRINTS" id="PR00625">
    <property type="entry name" value="JDOMAIN"/>
</dbReference>
<evidence type="ECO:0000313" key="16">
    <source>
        <dbReference type="EMBL" id="KJF17889.1"/>
    </source>
</evidence>
<evidence type="ECO:0000256" key="9">
    <source>
        <dbReference type="ARBA" id="ARBA00061004"/>
    </source>
</evidence>
<dbReference type="Pfam" id="PF00684">
    <property type="entry name" value="DnaJ_CXXCXGXG"/>
    <property type="match status" value="1"/>
</dbReference>
<evidence type="ECO:0000256" key="3">
    <source>
        <dbReference type="ARBA" id="ARBA00022723"/>
    </source>
</evidence>
<comment type="function">
    <text evidence="11">Participates actively in the response to hyperosmotic and heat shock by preventing the aggregation of stress-denatured proteins and by disaggregating proteins, also in an autonomous, DnaK-independent fashion. Unfolded proteins bind initially to DnaJ; upon interaction with the DnaJ-bound protein, DnaK hydrolyzes its bound ATP, resulting in the formation of a stable complex. GrpE releases ADP from DnaK; ATP binding to DnaK triggers the release of the substrate protein, thus completing the reaction cycle. Several rounds of ATP-dependent interactions between DnaJ, DnaK and GrpE are required for fully efficient folding. Also involved, together with DnaK and GrpE, in the DNA replication of plasmids through activation of initiation proteins.</text>
</comment>
<evidence type="ECO:0000256" key="1">
    <source>
        <dbReference type="ARBA" id="ARBA00022490"/>
    </source>
</evidence>
<dbReference type="InterPro" id="IPR036869">
    <property type="entry name" value="J_dom_sf"/>
</dbReference>
<name>A0A0D8HJ58_9ACTN</name>
<feature type="binding site" evidence="11">
    <location>
        <position position="172"/>
    </location>
    <ligand>
        <name>Zn(2+)</name>
        <dbReference type="ChEBI" id="CHEBI:29105"/>
        <label>2</label>
    </ligand>
</feature>
<dbReference type="InterPro" id="IPR001305">
    <property type="entry name" value="HSP_DnaJ_Cys-rich_dom"/>
</dbReference>
<dbReference type="NCBIfam" id="TIGR02349">
    <property type="entry name" value="DnaJ_bact"/>
    <property type="match status" value="1"/>
</dbReference>
<evidence type="ECO:0000256" key="11">
    <source>
        <dbReference type="HAMAP-Rule" id="MF_01152"/>
    </source>
</evidence>
<feature type="binding site" evidence="11">
    <location>
        <position position="152"/>
    </location>
    <ligand>
        <name>Zn(2+)</name>
        <dbReference type="ChEBI" id="CHEBI:29105"/>
        <label>1</label>
    </ligand>
</feature>
<dbReference type="CDD" id="cd06257">
    <property type="entry name" value="DnaJ"/>
    <property type="match status" value="1"/>
</dbReference>
<feature type="binding site" evidence="11">
    <location>
        <position position="194"/>
    </location>
    <ligand>
        <name>Zn(2+)</name>
        <dbReference type="ChEBI" id="CHEBI:29105"/>
        <label>2</label>
    </ligand>
</feature>
<dbReference type="GO" id="GO:0042026">
    <property type="term" value="P:protein refolding"/>
    <property type="evidence" value="ECO:0007669"/>
    <property type="project" value="TreeGrafter"/>
</dbReference>
<dbReference type="PANTHER" id="PTHR43096">
    <property type="entry name" value="DNAJ HOMOLOG 1, MITOCHONDRIAL-RELATED"/>
    <property type="match status" value="1"/>
</dbReference>
<dbReference type="CDD" id="cd10747">
    <property type="entry name" value="DnaJ_C"/>
    <property type="match status" value="1"/>
</dbReference>
<dbReference type="InterPro" id="IPR018253">
    <property type="entry name" value="DnaJ_domain_CS"/>
</dbReference>
<protein>
    <recommendedName>
        <fullName evidence="10 11">Chaperone protein DnaJ</fullName>
    </recommendedName>
</protein>
<evidence type="ECO:0000313" key="17">
    <source>
        <dbReference type="Proteomes" id="UP000032360"/>
    </source>
</evidence>
<comment type="subunit">
    <text evidence="11">Homodimer.</text>
</comment>
<comment type="similarity">
    <text evidence="9 11">Belongs to the DnaJ family.</text>
</comment>
<proteinExistence type="inferred from homology"/>
<dbReference type="Gene3D" id="1.10.287.110">
    <property type="entry name" value="DnaJ domain"/>
    <property type="match status" value="1"/>
</dbReference>
<dbReference type="InterPro" id="IPR036410">
    <property type="entry name" value="HSP_DnaJ_Cys-rich_dom_sf"/>
</dbReference>
<keyword evidence="8 11" id="KW-0143">Chaperone</keyword>
<feature type="region of interest" description="Disordered" evidence="13">
    <location>
        <begin position="70"/>
        <end position="89"/>
    </location>
</feature>
<feature type="zinc finger region" description="CR-type" evidence="12">
    <location>
        <begin position="139"/>
        <end position="217"/>
    </location>
</feature>
<keyword evidence="4 11" id="KW-0677">Repeat</keyword>
<evidence type="ECO:0000256" key="12">
    <source>
        <dbReference type="PROSITE-ProRule" id="PRU00546"/>
    </source>
</evidence>
<reference evidence="16 17" key="1">
    <citation type="submission" date="2015-01" db="EMBL/GenBank/DDBJ databases">
        <title>Draft genome of the acidophilic iron oxidizer Acidithrix ferrooxidans strain Py-F3.</title>
        <authorList>
            <person name="Poehlein A."/>
            <person name="Eisen S."/>
            <person name="Schloemann M."/>
            <person name="Johnson B.D."/>
            <person name="Daniel R."/>
            <person name="Muehling M."/>
        </authorList>
    </citation>
    <scope>NUCLEOTIDE SEQUENCE [LARGE SCALE GENOMIC DNA]</scope>
    <source>
        <strain evidence="16 17">Py-F3</strain>
    </source>
</reference>
<evidence type="ECO:0000259" key="14">
    <source>
        <dbReference type="PROSITE" id="PS50076"/>
    </source>
</evidence>
<dbReference type="NCBIfam" id="NF008035">
    <property type="entry name" value="PRK10767.1"/>
    <property type="match status" value="1"/>
</dbReference>
<feature type="binding site" evidence="11">
    <location>
        <position position="191"/>
    </location>
    <ligand>
        <name>Zn(2+)</name>
        <dbReference type="ChEBI" id="CHEBI:29105"/>
        <label>2</label>
    </ligand>
</feature>
<dbReference type="InterPro" id="IPR012724">
    <property type="entry name" value="DnaJ"/>
</dbReference>
<gene>
    <name evidence="16" type="primary">dnaJ1</name>
    <name evidence="11" type="synonym">dnaJ</name>
    <name evidence="16" type="ORF">AXFE_11710</name>
</gene>
<evidence type="ECO:0000256" key="4">
    <source>
        <dbReference type="ARBA" id="ARBA00022737"/>
    </source>
</evidence>
<dbReference type="InterPro" id="IPR008971">
    <property type="entry name" value="HSP40/DnaJ_pept-bd"/>
</dbReference>
<dbReference type="OrthoDB" id="9779889at2"/>
<dbReference type="PANTHER" id="PTHR43096:SF54">
    <property type="entry name" value="CHAPERONE PROTEIN DNAJ 1"/>
    <property type="match status" value="1"/>
</dbReference>
<dbReference type="FunFam" id="2.60.260.20:FF:000005">
    <property type="entry name" value="Chaperone protein dnaJ 1, mitochondrial"/>
    <property type="match status" value="1"/>
</dbReference>
<feature type="domain" description="J" evidence="14">
    <location>
        <begin position="11"/>
        <end position="73"/>
    </location>
</feature>
<dbReference type="STRING" id="1280514.AXFE_11710"/>
<accession>A0A0D8HJ58</accession>
<evidence type="ECO:0000259" key="15">
    <source>
        <dbReference type="PROSITE" id="PS51188"/>
    </source>
</evidence>
<evidence type="ECO:0000256" key="7">
    <source>
        <dbReference type="ARBA" id="ARBA00023016"/>
    </source>
</evidence>
<keyword evidence="3 11" id="KW-0479">Metal-binding</keyword>
<dbReference type="Pfam" id="PF01556">
    <property type="entry name" value="DnaJ_C"/>
    <property type="match status" value="1"/>
</dbReference>
<feature type="binding site" evidence="11">
    <location>
        <position position="169"/>
    </location>
    <ligand>
        <name>Zn(2+)</name>
        <dbReference type="ChEBI" id="CHEBI:29105"/>
        <label>2</label>
    </ligand>
</feature>
<dbReference type="AlphaFoldDB" id="A0A0D8HJ58"/>
<feature type="repeat" description="CXXCXGXG motif" evidence="11">
    <location>
        <begin position="191"/>
        <end position="198"/>
    </location>
</feature>
<dbReference type="GO" id="GO:0006260">
    <property type="term" value="P:DNA replication"/>
    <property type="evidence" value="ECO:0007669"/>
    <property type="project" value="UniProtKB-KW"/>
</dbReference>
<keyword evidence="2 11" id="KW-0235">DNA replication</keyword>
<dbReference type="GO" id="GO:0005524">
    <property type="term" value="F:ATP binding"/>
    <property type="evidence" value="ECO:0007669"/>
    <property type="project" value="InterPro"/>
</dbReference>
<dbReference type="CDD" id="cd10719">
    <property type="entry name" value="DnaJ_zf"/>
    <property type="match status" value="1"/>
</dbReference>
<dbReference type="InterPro" id="IPR002939">
    <property type="entry name" value="DnaJ_C"/>
</dbReference>
<dbReference type="GO" id="GO:0005737">
    <property type="term" value="C:cytoplasm"/>
    <property type="evidence" value="ECO:0007669"/>
    <property type="project" value="UniProtKB-SubCell"/>
</dbReference>
<dbReference type="SUPFAM" id="SSF49493">
    <property type="entry name" value="HSP40/DnaJ peptide-binding domain"/>
    <property type="match status" value="2"/>
</dbReference>
<feature type="binding site" evidence="11">
    <location>
        <position position="205"/>
    </location>
    <ligand>
        <name>Zn(2+)</name>
        <dbReference type="ChEBI" id="CHEBI:29105"/>
        <label>1</label>
    </ligand>
</feature>
<comment type="cofactor">
    <cofactor evidence="11">
        <name>Zn(2+)</name>
        <dbReference type="ChEBI" id="CHEBI:29105"/>
    </cofactor>
    <text evidence="11">Binds 2 Zn(2+) ions per monomer.</text>
</comment>
<dbReference type="InterPro" id="IPR001623">
    <property type="entry name" value="DnaJ_domain"/>
</dbReference>
<comment type="caution">
    <text evidence="16">The sequence shown here is derived from an EMBL/GenBank/DDBJ whole genome shotgun (WGS) entry which is preliminary data.</text>
</comment>
<evidence type="ECO:0000256" key="2">
    <source>
        <dbReference type="ARBA" id="ARBA00022705"/>
    </source>
</evidence>
<dbReference type="PROSITE" id="PS00636">
    <property type="entry name" value="DNAJ_1"/>
    <property type="match status" value="1"/>
</dbReference>
<dbReference type="PROSITE" id="PS51188">
    <property type="entry name" value="ZF_CR"/>
    <property type="match status" value="1"/>
</dbReference>
<dbReference type="GO" id="GO:0008270">
    <property type="term" value="F:zinc ion binding"/>
    <property type="evidence" value="ECO:0007669"/>
    <property type="project" value="UniProtKB-UniRule"/>
</dbReference>
<dbReference type="EMBL" id="JXYS01000027">
    <property type="protein sequence ID" value="KJF17889.1"/>
    <property type="molecule type" value="Genomic_DNA"/>
</dbReference>
<dbReference type="SUPFAM" id="SSF46565">
    <property type="entry name" value="Chaperone J-domain"/>
    <property type="match status" value="1"/>
</dbReference>
<feature type="repeat" description="CXXCXGXG motif" evidence="11">
    <location>
        <begin position="169"/>
        <end position="176"/>
    </location>
</feature>
<keyword evidence="1 11" id="KW-0963">Cytoplasm</keyword>
<sequence>MSANSEWYEKDYYSILGVDKSASEKDIRNAYRKLAKAYHPDAHPGSEEKFKELSSAYEVLGDAKRRSEYDSFKDQSPFMPRTGGGGGGSEPGFNFKVEDLGDVFGGLFNKGRRNPTAGPQRGSDVDTSLSITFIESIEGLTTSVNVIGEAQCRTCHGTGAAPGSSPVVCARCQGSGSVNENQGFFSFSQPCPACGGRGLRVDLPCNSCQGTGTVPSNRKLNVRIPAGVEDGQRIRLKQKGGPGRNGGPSGDLYITIKVGADPRFSRRGNDLVTTSKISFPQATLGTDIVVPTLRSSVKLRVPAGTKSGQVLRAKGYGVAPSGRRITPGDLLVTIEIVIPKNLSDEQRKLVEELARILPKEV</sequence>
<organism evidence="16 17">
    <name type="scientific">Acidithrix ferrooxidans</name>
    <dbReference type="NCBI Taxonomy" id="1280514"/>
    <lineage>
        <taxon>Bacteria</taxon>
        <taxon>Bacillati</taxon>
        <taxon>Actinomycetota</taxon>
        <taxon>Acidimicrobiia</taxon>
        <taxon>Acidimicrobiales</taxon>
        <taxon>Acidimicrobiaceae</taxon>
        <taxon>Acidithrix</taxon>
    </lineage>
</organism>
<feature type="domain" description="CR-type" evidence="15">
    <location>
        <begin position="139"/>
        <end position="217"/>
    </location>
</feature>
<evidence type="ECO:0000256" key="5">
    <source>
        <dbReference type="ARBA" id="ARBA00022771"/>
    </source>
</evidence>
<dbReference type="HAMAP" id="MF_01152">
    <property type="entry name" value="DnaJ"/>
    <property type="match status" value="1"/>
</dbReference>
<keyword evidence="17" id="KW-1185">Reference proteome</keyword>
<evidence type="ECO:0000256" key="10">
    <source>
        <dbReference type="ARBA" id="ARBA00067609"/>
    </source>
</evidence>
<dbReference type="GO" id="GO:0009408">
    <property type="term" value="P:response to heat"/>
    <property type="evidence" value="ECO:0007669"/>
    <property type="project" value="InterPro"/>
</dbReference>
<evidence type="ECO:0000256" key="8">
    <source>
        <dbReference type="ARBA" id="ARBA00023186"/>
    </source>
</evidence>
<feature type="binding site" evidence="11">
    <location>
        <position position="208"/>
    </location>
    <ligand>
        <name>Zn(2+)</name>
        <dbReference type="ChEBI" id="CHEBI:29105"/>
        <label>1</label>
    </ligand>
</feature>
<dbReference type="GO" id="GO:0051082">
    <property type="term" value="F:unfolded protein binding"/>
    <property type="evidence" value="ECO:0007669"/>
    <property type="project" value="UniProtKB-UniRule"/>
</dbReference>
<keyword evidence="7 11" id="KW-0346">Stress response</keyword>
<dbReference type="PATRIC" id="fig|1280514.3.peg.1532"/>
<feature type="repeat" description="CXXCXGXG motif" evidence="11">
    <location>
        <begin position="152"/>
        <end position="159"/>
    </location>
</feature>
<dbReference type="RefSeq" id="WP_052604938.1">
    <property type="nucleotide sequence ID" value="NZ_JXYS01000027.1"/>
</dbReference>
<dbReference type="Gene3D" id="2.60.260.20">
    <property type="entry name" value="Urease metallochaperone UreE, N-terminal domain"/>
    <property type="match status" value="2"/>
</dbReference>
<dbReference type="FunFam" id="2.10.230.10:FF:000002">
    <property type="entry name" value="Molecular chaperone DnaJ"/>
    <property type="match status" value="1"/>
</dbReference>
<dbReference type="SUPFAM" id="SSF57938">
    <property type="entry name" value="DnaJ/Hsp40 cysteine-rich domain"/>
    <property type="match status" value="1"/>
</dbReference>
<keyword evidence="6 11" id="KW-0862">Zinc</keyword>
<feature type="binding site" evidence="11">
    <location>
        <position position="155"/>
    </location>
    <ligand>
        <name>Zn(2+)</name>
        <dbReference type="ChEBI" id="CHEBI:29105"/>
        <label>1</label>
    </ligand>
</feature>
<comment type="domain">
    <text evidence="11">The J domain is necessary and sufficient to stimulate DnaK ATPase activity. Zinc center 1 plays an important role in the autonomous, DnaK-independent chaperone activity of DnaJ. Zinc center 2 is essential for interaction with DnaK and for DnaJ activity.</text>
</comment>